<comment type="caution">
    <text evidence="2">The sequence shown here is derived from an EMBL/GenBank/DDBJ whole genome shotgun (WGS) entry which is preliminary data.</text>
</comment>
<organism evidence="2 3">
    <name type="scientific">Gossypium australe</name>
    <dbReference type="NCBI Taxonomy" id="47621"/>
    <lineage>
        <taxon>Eukaryota</taxon>
        <taxon>Viridiplantae</taxon>
        <taxon>Streptophyta</taxon>
        <taxon>Embryophyta</taxon>
        <taxon>Tracheophyta</taxon>
        <taxon>Spermatophyta</taxon>
        <taxon>Magnoliopsida</taxon>
        <taxon>eudicotyledons</taxon>
        <taxon>Gunneridae</taxon>
        <taxon>Pentapetalae</taxon>
        <taxon>rosids</taxon>
        <taxon>malvids</taxon>
        <taxon>Malvales</taxon>
        <taxon>Malvaceae</taxon>
        <taxon>Malvoideae</taxon>
        <taxon>Gossypium</taxon>
    </lineage>
</organism>
<dbReference type="Proteomes" id="UP000325315">
    <property type="component" value="Unassembled WGS sequence"/>
</dbReference>
<gene>
    <name evidence="2" type="ORF">EPI10_034338</name>
</gene>
<sequence>MGEHITRTEAIIQGNSSSIRAFEAQLGQFASNLNTRPPSSLPSDTKNPSPMGEEHCKAITLRSGKQTDEPFIDSTVAPQDTDGVITSEKVKSEEFLDASDKEVPQIVAHMPNRFRKNEHDKQYQQFLDTLKQL</sequence>
<feature type="compositionally biased region" description="Polar residues" evidence="1">
    <location>
        <begin position="30"/>
        <end position="48"/>
    </location>
</feature>
<dbReference type="AlphaFoldDB" id="A0A5B6TZW7"/>
<evidence type="ECO:0000313" key="2">
    <source>
        <dbReference type="EMBL" id="KAA3450187.1"/>
    </source>
</evidence>
<feature type="region of interest" description="Disordered" evidence="1">
    <location>
        <begin position="30"/>
        <end position="83"/>
    </location>
</feature>
<keyword evidence="3" id="KW-1185">Reference proteome</keyword>
<evidence type="ECO:0000256" key="1">
    <source>
        <dbReference type="SAM" id="MobiDB-lite"/>
    </source>
</evidence>
<dbReference type="OrthoDB" id="10474028at2759"/>
<proteinExistence type="predicted"/>
<evidence type="ECO:0000313" key="3">
    <source>
        <dbReference type="Proteomes" id="UP000325315"/>
    </source>
</evidence>
<reference evidence="3" key="1">
    <citation type="journal article" date="2019" name="Plant Biotechnol. J.">
        <title>Genome sequencing of the Australian wild diploid species Gossypium australe highlights disease resistance and delayed gland morphogenesis.</title>
        <authorList>
            <person name="Cai Y."/>
            <person name="Cai X."/>
            <person name="Wang Q."/>
            <person name="Wang P."/>
            <person name="Zhang Y."/>
            <person name="Cai C."/>
            <person name="Xu Y."/>
            <person name="Wang K."/>
            <person name="Zhou Z."/>
            <person name="Wang C."/>
            <person name="Geng S."/>
            <person name="Li B."/>
            <person name="Dong Q."/>
            <person name="Hou Y."/>
            <person name="Wang H."/>
            <person name="Ai P."/>
            <person name="Liu Z."/>
            <person name="Yi F."/>
            <person name="Sun M."/>
            <person name="An G."/>
            <person name="Cheng J."/>
            <person name="Zhang Y."/>
            <person name="Shi Q."/>
            <person name="Xie Y."/>
            <person name="Shi X."/>
            <person name="Chang Y."/>
            <person name="Huang F."/>
            <person name="Chen Y."/>
            <person name="Hong S."/>
            <person name="Mi L."/>
            <person name="Sun Q."/>
            <person name="Zhang L."/>
            <person name="Zhou B."/>
            <person name="Peng R."/>
            <person name="Zhang X."/>
            <person name="Liu F."/>
        </authorList>
    </citation>
    <scope>NUCLEOTIDE SEQUENCE [LARGE SCALE GENOMIC DNA]</scope>
    <source>
        <strain evidence="3">cv. PA1801</strain>
    </source>
</reference>
<dbReference type="EMBL" id="SMMG02000155">
    <property type="protein sequence ID" value="KAA3450187.1"/>
    <property type="molecule type" value="Genomic_DNA"/>
</dbReference>
<protein>
    <submittedName>
        <fullName evidence="2">F-box/LRR-repeat protein 13-like</fullName>
    </submittedName>
</protein>
<accession>A0A5B6TZW7</accession>
<name>A0A5B6TZW7_9ROSI</name>